<gene>
    <name evidence="1" type="ORF">IE53DRAFT_409566</name>
</gene>
<organism evidence="1 2">
    <name type="scientific">Violaceomyces palustris</name>
    <dbReference type="NCBI Taxonomy" id="1673888"/>
    <lineage>
        <taxon>Eukaryota</taxon>
        <taxon>Fungi</taxon>
        <taxon>Dikarya</taxon>
        <taxon>Basidiomycota</taxon>
        <taxon>Ustilaginomycotina</taxon>
        <taxon>Ustilaginomycetes</taxon>
        <taxon>Violaceomycetales</taxon>
        <taxon>Violaceomycetaceae</taxon>
        <taxon>Violaceomyces</taxon>
    </lineage>
</organism>
<dbReference type="EMBL" id="KZ819788">
    <property type="protein sequence ID" value="PWN52246.1"/>
    <property type="molecule type" value="Genomic_DNA"/>
</dbReference>
<reference evidence="1 2" key="1">
    <citation type="journal article" date="2018" name="Mol. Biol. Evol.">
        <title>Broad Genomic Sampling Reveals a Smut Pathogenic Ancestry of the Fungal Clade Ustilaginomycotina.</title>
        <authorList>
            <person name="Kijpornyongpan T."/>
            <person name="Mondo S.J."/>
            <person name="Barry K."/>
            <person name="Sandor L."/>
            <person name="Lee J."/>
            <person name="Lipzen A."/>
            <person name="Pangilinan J."/>
            <person name="LaButti K."/>
            <person name="Hainaut M."/>
            <person name="Henrissat B."/>
            <person name="Grigoriev I.V."/>
            <person name="Spatafora J.W."/>
            <person name="Aime M.C."/>
        </authorList>
    </citation>
    <scope>NUCLEOTIDE SEQUENCE [LARGE SCALE GENOMIC DNA]</scope>
    <source>
        <strain evidence="1 2">SA 807</strain>
    </source>
</reference>
<accession>A0ACD0P2N1</accession>
<sequence>MGCVICLEDFGEDDCEENRPSALTCGHLFHYKCVSKWLNQKRGGKSLNSCPFCKNEADEKNIVKLFPSDSGDLDRYLQERQREGFGVGEDFEGILSKQDRDRLLNHLLDFNQYLSHFVMATHSVRVDTLLRAGTKIRRLIRSDLLTDQDKEDVREGLDLSLSALEKAAEVFREKSLEVEEMRRDLERDQRDFTRRQRLLHEEKRDQKATRSRIKAKEEDLEREKKKLKNLAEEIELKSKAQEKTEEAMREWALRLETKSKEVESLIRRTKIESAHKISSIQETANAKVSEMEVKVEEAERKVREAERERDAIGSKNNTLADQMRQLQSKVEKYKAQLKKKEEDDTALADLKAQVMTLQRMLKEGKGSGASSSGDGHARDRQRIPPSPSTKNHSNRESFALPLVPLQESRSHGIHPSIPNGETSSSSSSSSPSSKRIRVSEVPSTSLSPHDRIGRQIPSSQRGSSSERRESQSLYIEKEDLDDELDDFDYPMPGLTHDFLDKSALARKRDKITSSFNSPSSTKVLHTNPLAKSSSSNSFFLESRVGLDHDSGRGTGKTRVEGRREVGGTRLESEKKKERDSVKSWLSNHTGVVLGPKRRAR</sequence>
<name>A0ACD0P2N1_9BASI</name>
<proteinExistence type="predicted"/>
<keyword evidence="2" id="KW-1185">Reference proteome</keyword>
<evidence type="ECO:0000313" key="2">
    <source>
        <dbReference type="Proteomes" id="UP000245626"/>
    </source>
</evidence>
<dbReference type="Proteomes" id="UP000245626">
    <property type="component" value="Unassembled WGS sequence"/>
</dbReference>
<evidence type="ECO:0000313" key="1">
    <source>
        <dbReference type="EMBL" id="PWN52246.1"/>
    </source>
</evidence>
<protein>
    <submittedName>
        <fullName evidence="1">Uncharacterized protein</fullName>
    </submittedName>
</protein>